<feature type="non-terminal residue" evidence="3">
    <location>
        <position position="177"/>
    </location>
</feature>
<evidence type="ECO:0000256" key="1">
    <source>
        <dbReference type="SAM" id="Coils"/>
    </source>
</evidence>
<keyword evidence="1" id="KW-0175">Coiled coil</keyword>
<evidence type="ECO:0000313" key="3">
    <source>
        <dbReference type="EMBL" id="KAH9330898.1"/>
    </source>
</evidence>
<reference evidence="3 4" key="1">
    <citation type="journal article" date="2021" name="Nat. Plants">
        <title>The Taxus genome provides insights into paclitaxel biosynthesis.</title>
        <authorList>
            <person name="Xiong X."/>
            <person name="Gou J."/>
            <person name="Liao Q."/>
            <person name="Li Y."/>
            <person name="Zhou Q."/>
            <person name="Bi G."/>
            <person name="Li C."/>
            <person name="Du R."/>
            <person name="Wang X."/>
            <person name="Sun T."/>
            <person name="Guo L."/>
            <person name="Liang H."/>
            <person name="Lu P."/>
            <person name="Wu Y."/>
            <person name="Zhang Z."/>
            <person name="Ro D.K."/>
            <person name="Shang Y."/>
            <person name="Huang S."/>
            <person name="Yan J."/>
        </authorList>
    </citation>
    <scope>NUCLEOTIDE SEQUENCE [LARGE SCALE GENOMIC DNA]</scope>
    <source>
        <strain evidence="3">Ta-2019</strain>
    </source>
</reference>
<dbReference type="AlphaFoldDB" id="A0AA38GYG6"/>
<feature type="region of interest" description="Disordered" evidence="2">
    <location>
        <begin position="1"/>
        <end position="36"/>
    </location>
</feature>
<dbReference type="EMBL" id="JAHRHJ020000001">
    <property type="protein sequence ID" value="KAH9330898.1"/>
    <property type="molecule type" value="Genomic_DNA"/>
</dbReference>
<sequence>MEGERSDACHEGWQTKRSLAEESVNDDNDGVNGINYSKKRARDGRMNTVMGIDLCVKLEEENGCGGESGIKEKTKRNFVDNLNQVRNKGEPVEAYEGIRDREKPFFRVSKSVSDSEIVEKSKLESLHKEVDRMKEENSKLKLALSMLMNNYQNLQMHPPDPAMAATTKECTTTRDSK</sequence>
<keyword evidence="4" id="KW-1185">Reference proteome</keyword>
<accession>A0AA38GYG6</accession>
<feature type="region of interest" description="Disordered" evidence="2">
    <location>
        <begin position="155"/>
        <end position="177"/>
    </location>
</feature>
<organism evidence="3 4">
    <name type="scientific">Taxus chinensis</name>
    <name type="common">Chinese yew</name>
    <name type="synonym">Taxus wallichiana var. chinensis</name>
    <dbReference type="NCBI Taxonomy" id="29808"/>
    <lineage>
        <taxon>Eukaryota</taxon>
        <taxon>Viridiplantae</taxon>
        <taxon>Streptophyta</taxon>
        <taxon>Embryophyta</taxon>
        <taxon>Tracheophyta</taxon>
        <taxon>Spermatophyta</taxon>
        <taxon>Pinopsida</taxon>
        <taxon>Pinidae</taxon>
        <taxon>Conifers II</taxon>
        <taxon>Cupressales</taxon>
        <taxon>Taxaceae</taxon>
        <taxon>Taxus</taxon>
    </lineage>
</organism>
<evidence type="ECO:0000256" key="2">
    <source>
        <dbReference type="SAM" id="MobiDB-lite"/>
    </source>
</evidence>
<comment type="caution">
    <text evidence="3">The sequence shown here is derived from an EMBL/GenBank/DDBJ whole genome shotgun (WGS) entry which is preliminary data.</text>
</comment>
<name>A0AA38GYG6_TAXCH</name>
<feature type="coiled-coil region" evidence="1">
    <location>
        <begin position="123"/>
        <end position="150"/>
    </location>
</feature>
<evidence type="ECO:0000313" key="4">
    <source>
        <dbReference type="Proteomes" id="UP000824469"/>
    </source>
</evidence>
<feature type="compositionally biased region" description="Basic and acidic residues" evidence="2">
    <location>
        <begin position="1"/>
        <end position="20"/>
    </location>
</feature>
<proteinExistence type="predicted"/>
<gene>
    <name evidence="3" type="ORF">KI387_003006</name>
</gene>
<protein>
    <submittedName>
        <fullName evidence="3">Uncharacterized protein</fullName>
    </submittedName>
</protein>
<dbReference type="Proteomes" id="UP000824469">
    <property type="component" value="Unassembled WGS sequence"/>
</dbReference>